<reference evidence="2 3" key="1">
    <citation type="submission" date="2024-10" db="EMBL/GenBank/DDBJ databases">
        <title>Burkholderia semiarida in Mexico.</title>
        <authorList>
            <person name="Estrada P."/>
        </authorList>
    </citation>
    <scope>NUCLEOTIDE SEQUENCE [LARGE SCALE GENOMIC DNA]</scope>
    <source>
        <strain evidence="2 3">CLM7-1</strain>
    </source>
</reference>
<dbReference type="Pfam" id="PF16930">
    <property type="entry name" value="Porin_5"/>
    <property type="match status" value="1"/>
</dbReference>
<sequence length="138" mass="14256">MIRKMNGQGALPARLSRVGGAVLMLGLTCASAAHGQSLDAQAAAGKAAPTESVVINLINLLVKRGVLTQQNAHELIAEARTEAAQAKAARAPIVAGAGIVNPPTQPGDVAVPYVPQVVREQIRDQVKQEVIAQAKAEN</sequence>
<evidence type="ECO:0000313" key="3">
    <source>
        <dbReference type="Proteomes" id="UP001609186"/>
    </source>
</evidence>
<feature type="signal peptide" evidence="1">
    <location>
        <begin position="1"/>
        <end position="35"/>
    </location>
</feature>
<accession>A0ABW7LGC1</accession>
<proteinExistence type="predicted"/>
<feature type="chain" id="PRO_5047070839" evidence="1">
    <location>
        <begin position="36"/>
        <end position="138"/>
    </location>
</feature>
<gene>
    <name evidence="2" type="ORF">ACGTRS_33430</name>
</gene>
<evidence type="ECO:0000256" key="1">
    <source>
        <dbReference type="SAM" id="SignalP"/>
    </source>
</evidence>
<keyword evidence="3" id="KW-1185">Reference proteome</keyword>
<dbReference type="EMBL" id="JBIMPM010000132">
    <property type="protein sequence ID" value="MFH5256139.1"/>
    <property type="molecule type" value="Genomic_DNA"/>
</dbReference>
<keyword evidence="1" id="KW-0732">Signal</keyword>
<comment type="caution">
    <text evidence="2">The sequence shown here is derived from an EMBL/GenBank/DDBJ whole genome shotgun (WGS) entry which is preliminary data.</text>
</comment>
<name>A0ABW7LGC1_9BURK</name>
<organism evidence="2 3">
    <name type="scientific">Burkholderia semiarida</name>
    <dbReference type="NCBI Taxonomy" id="2843303"/>
    <lineage>
        <taxon>Bacteria</taxon>
        <taxon>Pseudomonadati</taxon>
        <taxon>Pseudomonadota</taxon>
        <taxon>Betaproteobacteria</taxon>
        <taxon>Burkholderiales</taxon>
        <taxon>Burkholderiaceae</taxon>
        <taxon>Burkholderia</taxon>
        <taxon>Burkholderia cepacia complex</taxon>
    </lineage>
</organism>
<protein>
    <submittedName>
        <fullName evidence="2">Porin</fullName>
    </submittedName>
</protein>
<dbReference type="InterPro" id="IPR032638">
    <property type="entry name" value="Porin_5"/>
</dbReference>
<evidence type="ECO:0000313" key="2">
    <source>
        <dbReference type="EMBL" id="MFH5256139.1"/>
    </source>
</evidence>
<dbReference type="Proteomes" id="UP001609186">
    <property type="component" value="Unassembled WGS sequence"/>
</dbReference>
<feature type="non-terminal residue" evidence="2">
    <location>
        <position position="138"/>
    </location>
</feature>